<dbReference type="EC" id="2.1.2.2" evidence="2"/>
<name>A0A840EGG3_9FLAO</name>
<sequence>MDTQIAHPKKLVIFASGTGSNAKNIIEYFQSNPKVVVSHVFSNNRRAKVLQTALDLEVTALHFDRESFFNSNEVLRILKDIQPDLIILAGFLWLFPENIIAAFPQKIINLHPALLPKYGGKGMYGQHVHEAVLTNKEQESGITFHYVNQAYDEGEIIAQFKTSISADDNVASLTQKIRSLEHKHFPEIIENLLA</sequence>
<dbReference type="InterPro" id="IPR036477">
    <property type="entry name" value="Formyl_transf_N_sf"/>
</dbReference>
<keyword evidence="4" id="KW-0658">Purine biosynthesis</keyword>
<dbReference type="SUPFAM" id="SSF53328">
    <property type="entry name" value="Formyltransferase"/>
    <property type="match status" value="1"/>
</dbReference>
<evidence type="ECO:0000256" key="4">
    <source>
        <dbReference type="ARBA" id="ARBA00022755"/>
    </source>
</evidence>
<dbReference type="PANTHER" id="PTHR43369:SF2">
    <property type="entry name" value="PHOSPHORIBOSYLGLYCINAMIDE FORMYLTRANSFERASE"/>
    <property type="match status" value="1"/>
</dbReference>
<evidence type="ECO:0000313" key="6">
    <source>
        <dbReference type="EMBL" id="MBB4118332.1"/>
    </source>
</evidence>
<dbReference type="RefSeq" id="WP_183476246.1">
    <property type="nucleotide sequence ID" value="NZ_JACIFO010000002.1"/>
</dbReference>
<dbReference type="Proteomes" id="UP000553034">
    <property type="component" value="Unassembled WGS sequence"/>
</dbReference>
<dbReference type="GO" id="GO:0005829">
    <property type="term" value="C:cytosol"/>
    <property type="evidence" value="ECO:0007669"/>
    <property type="project" value="TreeGrafter"/>
</dbReference>
<keyword evidence="3 6" id="KW-0808">Transferase</keyword>
<keyword evidence="7" id="KW-1185">Reference proteome</keyword>
<evidence type="ECO:0000256" key="3">
    <source>
        <dbReference type="ARBA" id="ARBA00022679"/>
    </source>
</evidence>
<dbReference type="InterPro" id="IPR002376">
    <property type="entry name" value="Formyl_transf_N"/>
</dbReference>
<dbReference type="Pfam" id="PF00551">
    <property type="entry name" value="Formyl_trans_N"/>
    <property type="match status" value="1"/>
</dbReference>
<evidence type="ECO:0000256" key="2">
    <source>
        <dbReference type="ARBA" id="ARBA00012254"/>
    </source>
</evidence>
<reference evidence="6 7" key="1">
    <citation type="submission" date="2020-08" db="EMBL/GenBank/DDBJ databases">
        <title>Genomic Encyclopedia of Type Strains, Phase IV (KMG-IV): sequencing the most valuable type-strain genomes for metagenomic binning, comparative biology and taxonomic classification.</title>
        <authorList>
            <person name="Goeker M."/>
        </authorList>
    </citation>
    <scope>NUCLEOTIDE SEQUENCE [LARGE SCALE GENOMIC DNA]</scope>
    <source>
        <strain evidence="6 7">DSM 29568</strain>
    </source>
</reference>
<evidence type="ECO:0000313" key="7">
    <source>
        <dbReference type="Proteomes" id="UP000553034"/>
    </source>
</evidence>
<evidence type="ECO:0000256" key="1">
    <source>
        <dbReference type="ARBA" id="ARBA00005054"/>
    </source>
</evidence>
<accession>A0A840EGG3</accession>
<dbReference type="GO" id="GO:0006189">
    <property type="term" value="P:'de novo' IMP biosynthetic process"/>
    <property type="evidence" value="ECO:0007669"/>
    <property type="project" value="InterPro"/>
</dbReference>
<dbReference type="PANTHER" id="PTHR43369">
    <property type="entry name" value="PHOSPHORIBOSYLGLYCINAMIDE FORMYLTRANSFERASE"/>
    <property type="match status" value="1"/>
</dbReference>
<proteinExistence type="predicted"/>
<protein>
    <recommendedName>
        <fullName evidence="2">phosphoribosylglycinamide formyltransferase 1</fullName>
        <ecNumber evidence="2">2.1.2.2</ecNumber>
    </recommendedName>
</protein>
<dbReference type="Gene3D" id="3.40.50.170">
    <property type="entry name" value="Formyl transferase, N-terminal domain"/>
    <property type="match status" value="1"/>
</dbReference>
<dbReference type="AlphaFoldDB" id="A0A840EGG3"/>
<dbReference type="EMBL" id="JACIFO010000002">
    <property type="protein sequence ID" value="MBB4118332.1"/>
    <property type="molecule type" value="Genomic_DNA"/>
</dbReference>
<comment type="caution">
    <text evidence="6">The sequence shown here is derived from an EMBL/GenBank/DDBJ whole genome shotgun (WGS) entry which is preliminary data.</text>
</comment>
<dbReference type="GO" id="GO:0004644">
    <property type="term" value="F:phosphoribosylglycinamide formyltransferase activity"/>
    <property type="evidence" value="ECO:0007669"/>
    <property type="project" value="UniProtKB-EC"/>
</dbReference>
<dbReference type="InterPro" id="IPR004607">
    <property type="entry name" value="GART"/>
</dbReference>
<evidence type="ECO:0000259" key="5">
    <source>
        <dbReference type="Pfam" id="PF00551"/>
    </source>
</evidence>
<feature type="domain" description="Formyl transferase N-terminal" evidence="5">
    <location>
        <begin position="9"/>
        <end position="188"/>
    </location>
</feature>
<organism evidence="6 7">
    <name type="scientific">Mesonia hippocampi</name>
    <dbReference type="NCBI Taxonomy" id="1628250"/>
    <lineage>
        <taxon>Bacteria</taxon>
        <taxon>Pseudomonadati</taxon>
        <taxon>Bacteroidota</taxon>
        <taxon>Flavobacteriia</taxon>
        <taxon>Flavobacteriales</taxon>
        <taxon>Flavobacteriaceae</taxon>
        <taxon>Mesonia</taxon>
    </lineage>
</organism>
<dbReference type="CDD" id="cd08645">
    <property type="entry name" value="FMT_core_GART"/>
    <property type="match status" value="1"/>
</dbReference>
<comment type="pathway">
    <text evidence="1">Purine metabolism; IMP biosynthesis via de novo pathway; N(2)-formyl-N(1)-(5-phospho-D-ribosyl)glycinamide from N(1)-(5-phospho-D-ribosyl)glycinamide (10-formyl THF route): step 1/1.</text>
</comment>
<gene>
    <name evidence="6" type="ORF">GGR32_000606</name>
</gene>